<dbReference type="GO" id="GO:0005634">
    <property type="term" value="C:nucleus"/>
    <property type="evidence" value="ECO:0007669"/>
    <property type="project" value="TreeGrafter"/>
</dbReference>
<evidence type="ECO:0000256" key="6">
    <source>
        <dbReference type="SAM" id="Phobius"/>
    </source>
</evidence>
<feature type="domain" description="RING-type" evidence="7">
    <location>
        <begin position="655"/>
        <end position="698"/>
    </location>
</feature>
<keyword evidence="6" id="KW-1133">Transmembrane helix</keyword>
<feature type="compositionally biased region" description="Polar residues" evidence="5">
    <location>
        <begin position="93"/>
        <end position="102"/>
    </location>
</feature>
<keyword evidence="6" id="KW-0812">Transmembrane</keyword>
<organism evidence="8">
    <name type="scientific">Spumella elongata</name>
    <dbReference type="NCBI Taxonomy" id="89044"/>
    <lineage>
        <taxon>Eukaryota</taxon>
        <taxon>Sar</taxon>
        <taxon>Stramenopiles</taxon>
        <taxon>Ochrophyta</taxon>
        <taxon>Chrysophyceae</taxon>
        <taxon>Chromulinales</taxon>
        <taxon>Chromulinaceae</taxon>
        <taxon>Spumella</taxon>
    </lineage>
</organism>
<feature type="compositionally biased region" description="Low complexity" evidence="5">
    <location>
        <begin position="103"/>
        <end position="115"/>
    </location>
</feature>
<dbReference type="AlphaFoldDB" id="A0A7S3HER6"/>
<dbReference type="EMBL" id="HBIC01043458">
    <property type="protein sequence ID" value="CAE0293382.1"/>
    <property type="molecule type" value="Transcribed_RNA"/>
</dbReference>
<feature type="compositionally biased region" description="Polar residues" evidence="5">
    <location>
        <begin position="28"/>
        <end position="37"/>
    </location>
</feature>
<evidence type="ECO:0000256" key="5">
    <source>
        <dbReference type="SAM" id="MobiDB-lite"/>
    </source>
</evidence>
<gene>
    <name evidence="8" type="ORF">SELO1098_LOCUS22234</name>
</gene>
<dbReference type="PANTHER" id="PTHR45931">
    <property type="entry name" value="SI:CH211-59O9.10"/>
    <property type="match status" value="1"/>
</dbReference>
<dbReference type="GO" id="GO:0061630">
    <property type="term" value="F:ubiquitin protein ligase activity"/>
    <property type="evidence" value="ECO:0007669"/>
    <property type="project" value="TreeGrafter"/>
</dbReference>
<dbReference type="SUPFAM" id="SSF57850">
    <property type="entry name" value="RING/U-box"/>
    <property type="match status" value="1"/>
</dbReference>
<protein>
    <recommendedName>
        <fullName evidence="7">RING-type domain-containing protein</fullName>
    </recommendedName>
</protein>
<feature type="region of interest" description="Disordered" evidence="5">
    <location>
        <begin position="1"/>
        <end position="115"/>
    </location>
</feature>
<name>A0A7S3HER6_9STRA</name>
<dbReference type="GO" id="GO:0006511">
    <property type="term" value="P:ubiquitin-dependent protein catabolic process"/>
    <property type="evidence" value="ECO:0007669"/>
    <property type="project" value="TreeGrafter"/>
</dbReference>
<reference evidence="8" key="1">
    <citation type="submission" date="2021-01" db="EMBL/GenBank/DDBJ databases">
        <authorList>
            <person name="Corre E."/>
            <person name="Pelletier E."/>
            <person name="Niang G."/>
            <person name="Scheremetjew M."/>
            <person name="Finn R."/>
            <person name="Kale V."/>
            <person name="Holt S."/>
            <person name="Cochrane G."/>
            <person name="Meng A."/>
            <person name="Brown T."/>
            <person name="Cohen L."/>
        </authorList>
    </citation>
    <scope>NUCLEOTIDE SEQUENCE</scope>
    <source>
        <strain evidence="8">CCAP 955/1</strain>
    </source>
</reference>
<keyword evidence="6" id="KW-0472">Membrane</keyword>
<evidence type="ECO:0000256" key="2">
    <source>
        <dbReference type="ARBA" id="ARBA00022771"/>
    </source>
</evidence>
<keyword evidence="2 4" id="KW-0863">Zinc-finger</keyword>
<sequence length="701" mass="78589">MLDERPTGPSPLSPLSVPRRADSLRGDNINSQISSNAYRGGGDFSPGRIKPSGQMSPIRSRPLGPINSRNRPDSSGAISPLRSRPTGDKSPPGNRQMNNINPSSSSSGSSRRGVSMDSAAYRSFLASQQKATVAGTGQRSMSAAETSLMNRLEFENIDLLNTPLSSLRSCSEYNKVNASTSRENSEEKAKSKSYFQSLFSWGGKKEKNKNKVRFRDSKDRDQVFMIENLRFNEANLFEGEDYNYHRRSSSRDEEITQIPSIHAKATRSHSISSLSGSFSSTPGSSSGSSSGHKRKKEKSSFLRESSAAFDYVFGYGPRNKNMPMEIELRDLRAPQLLNVYHHDDFGFDSVEERLSISGHLLQEEALGLLGVRRVTSLGSFQRLRAESNDSTSRTSIMSHSSAHSGGFMFATLDLYQPRSYLPYLRDRMVVLTADFRHFYSMHIRSRNDELFYECIRIQPFASGSYLRGMLSAGFCSMTFNVYNIMSWPELPSLSVYGTMFEYTVYVIVVLQLILNLIQLPFRLRINSLCWDSSRVVEVDEAINFIRTMLHSDAWIFNRTIGLVLDALALGMLLLCEVYLWTAPSLDPLRPQIVSLCATSLLTLLIRVLVATVFGLSMHDPEVLNNARRRGLSKWDLDVLPSFVYSSTEDVNNADCCICLGCFELGEMLTCLPCDKKHSFHAGCIRSWLERQNSCPLCQKMV</sequence>
<dbReference type="PANTHER" id="PTHR45931:SF3">
    <property type="entry name" value="RING ZINC FINGER-CONTAINING PROTEIN"/>
    <property type="match status" value="1"/>
</dbReference>
<keyword evidence="3" id="KW-0862">Zinc</keyword>
<feature type="transmembrane region" description="Helical" evidence="6">
    <location>
        <begin position="502"/>
        <end position="521"/>
    </location>
</feature>
<evidence type="ECO:0000256" key="1">
    <source>
        <dbReference type="ARBA" id="ARBA00022723"/>
    </source>
</evidence>
<dbReference type="InterPro" id="IPR001841">
    <property type="entry name" value="Znf_RING"/>
</dbReference>
<feature type="compositionally biased region" description="Low complexity" evidence="5">
    <location>
        <begin position="268"/>
        <end position="290"/>
    </location>
</feature>
<evidence type="ECO:0000256" key="3">
    <source>
        <dbReference type="ARBA" id="ARBA00022833"/>
    </source>
</evidence>
<evidence type="ECO:0000259" key="7">
    <source>
        <dbReference type="PROSITE" id="PS50089"/>
    </source>
</evidence>
<proteinExistence type="predicted"/>
<dbReference type="GO" id="GO:0008270">
    <property type="term" value="F:zinc ion binding"/>
    <property type="evidence" value="ECO:0007669"/>
    <property type="project" value="UniProtKB-KW"/>
</dbReference>
<feature type="transmembrane region" description="Helical" evidence="6">
    <location>
        <begin position="592"/>
        <end position="615"/>
    </location>
</feature>
<accession>A0A7S3HER6</accession>
<feature type="region of interest" description="Disordered" evidence="5">
    <location>
        <begin position="264"/>
        <end position="301"/>
    </location>
</feature>
<dbReference type="Pfam" id="PF13639">
    <property type="entry name" value="zf-RING_2"/>
    <property type="match status" value="1"/>
</dbReference>
<feature type="transmembrane region" description="Helical" evidence="6">
    <location>
        <begin position="555"/>
        <end position="580"/>
    </location>
</feature>
<dbReference type="InterPro" id="IPR051834">
    <property type="entry name" value="RING_finger_E3_ligase"/>
</dbReference>
<dbReference type="PROSITE" id="PS50089">
    <property type="entry name" value="ZF_RING_2"/>
    <property type="match status" value="1"/>
</dbReference>
<dbReference type="Gene3D" id="3.30.40.10">
    <property type="entry name" value="Zinc/RING finger domain, C3HC4 (zinc finger)"/>
    <property type="match status" value="1"/>
</dbReference>
<evidence type="ECO:0000313" key="8">
    <source>
        <dbReference type="EMBL" id="CAE0293382.1"/>
    </source>
</evidence>
<keyword evidence="1" id="KW-0479">Metal-binding</keyword>
<dbReference type="InterPro" id="IPR013083">
    <property type="entry name" value="Znf_RING/FYVE/PHD"/>
</dbReference>
<evidence type="ECO:0000256" key="4">
    <source>
        <dbReference type="PROSITE-ProRule" id="PRU00175"/>
    </source>
</evidence>